<dbReference type="Pfam" id="PF01408">
    <property type="entry name" value="GFO_IDH_MocA"/>
    <property type="match status" value="1"/>
</dbReference>
<dbReference type="SUPFAM" id="SSF51735">
    <property type="entry name" value="NAD(P)-binding Rossmann-fold domains"/>
    <property type="match status" value="1"/>
</dbReference>
<dbReference type="InterPro" id="IPR000683">
    <property type="entry name" value="Gfo/Idh/MocA-like_OxRdtase_N"/>
</dbReference>
<dbReference type="AlphaFoldDB" id="A0A9D1P5A9"/>
<dbReference type="InterPro" id="IPR051450">
    <property type="entry name" value="Gfo/Idh/MocA_Oxidoreductases"/>
</dbReference>
<evidence type="ECO:0000313" key="3">
    <source>
        <dbReference type="EMBL" id="HIV26587.1"/>
    </source>
</evidence>
<dbReference type="Proteomes" id="UP000886884">
    <property type="component" value="Unassembled WGS sequence"/>
</dbReference>
<dbReference type="GO" id="GO:0000166">
    <property type="term" value="F:nucleotide binding"/>
    <property type="evidence" value="ECO:0007669"/>
    <property type="project" value="InterPro"/>
</dbReference>
<evidence type="ECO:0000259" key="1">
    <source>
        <dbReference type="Pfam" id="PF01408"/>
    </source>
</evidence>
<dbReference type="EMBL" id="DVOT01000023">
    <property type="protein sequence ID" value="HIV26587.1"/>
    <property type="molecule type" value="Genomic_DNA"/>
</dbReference>
<dbReference type="Gene3D" id="3.40.50.720">
    <property type="entry name" value="NAD(P)-binding Rossmann-like Domain"/>
    <property type="match status" value="1"/>
</dbReference>
<comment type="caution">
    <text evidence="3">The sequence shown here is derived from an EMBL/GenBank/DDBJ whole genome shotgun (WGS) entry which is preliminary data.</text>
</comment>
<protein>
    <submittedName>
        <fullName evidence="3">Gfo/Idh/MocA family oxidoreductase</fullName>
    </submittedName>
</protein>
<evidence type="ECO:0000313" key="4">
    <source>
        <dbReference type="Proteomes" id="UP000886884"/>
    </source>
</evidence>
<dbReference type="InterPro" id="IPR036291">
    <property type="entry name" value="NAD(P)-bd_dom_sf"/>
</dbReference>
<accession>A0A9D1P5A9</accession>
<proteinExistence type="predicted"/>
<organism evidence="3 4">
    <name type="scientific">Candidatus Ornithocaccomicrobium faecavium</name>
    <dbReference type="NCBI Taxonomy" id="2840890"/>
    <lineage>
        <taxon>Bacteria</taxon>
        <taxon>Bacillati</taxon>
        <taxon>Bacillota</taxon>
        <taxon>Clostridia</taxon>
        <taxon>Candidatus Ornithocaccomicrobium</taxon>
    </lineage>
</organism>
<sequence>MFRVAVLSRWHPHESRYTPELLAAPDCQVSCVWDIEEERGRAWAKEIHVPFVKDLEQIWRDAQVDGVVVTAPTTMHKEIILAAANAGKHVFVEKSLALTAKDAQDIQKAIESNSVVFTIAYIRCTTGPFMFAKTVKDSGILGDITMVRVRNGHNQGLNGVLPDYWFDPAQTGGGAMTDLGCHQMYLLDWMFGTPSTVNAMYSYYTSRAVEDSGVVTALYNDGKTLAIMDSSFTTYYSPYTFELYGTQGTLLVRLDQNGVEVHLPKDAQPWFASKYEGYVNKEIFGDRARYFVAGKALPDAPSPLRSWIDACTKGAPVLFDINSAVRLARMVECANIAHRTEQQCRF</sequence>
<dbReference type="InterPro" id="IPR055170">
    <property type="entry name" value="GFO_IDH_MocA-like_dom"/>
</dbReference>
<reference evidence="3" key="2">
    <citation type="journal article" date="2021" name="PeerJ">
        <title>Extensive microbial diversity within the chicken gut microbiome revealed by metagenomics and culture.</title>
        <authorList>
            <person name="Gilroy R."/>
            <person name="Ravi A."/>
            <person name="Getino M."/>
            <person name="Pursley I."/>
            <person name="Horton D.L."/>
            <person name="Alikhan N.F."/>
            <person name="Baker D."/>
            <person name="Gharbi K."/>
            <person name="Hall N."/>
            <person name="Watson M."/>
            <person name="Adriaenssens E.M."/>
            <person name="Foster-Nyarko E."/>
            <person name="Jarju S."/>
            <person name="Secka A."/>
            <person name="Antonio M."/>
            <person name="Oren A."/>
            <person name="Chaudhuri R.R."/>
            <person name="La Ragione R."/>
            <person name="Hildebrand F."/>
            <person name="Pallen M.J."/>
        </authorList>
    </citation>
    <scope>NUCLEOTIDE SEQUENCE</scope>
    <source>
        <strain evidence="3">CHK183-6373</strain>
    </source>
</reference>
<dbReference type="PANTHER" id="PTHR43377:SF1">
    <property type="entry name" value="BILIVERDIN REDUCTASE A"/>
    <property type="match status" value="1"/>
</dbReference>
<reference evidence="3" key="1">
    <citation type="submission" date="2020-10" db="EMBL/GenBank/DDBJ databases">
        <authorList>
            <person name="Gilroy R."/>
        </authorList>
    </citation>
    <scope>NUCLEOTIDE SEQUENCE</scope>
    <source>
        <strain evidence="3">CHK183-6373</strain>
    </source>
</reference>
<feature type="domain" description="GFO/IDH/MocA-like oxidoreductase" evidence="2">
    <location>
        <begin position="132"/>
        <end position="250"/>
    </location>
</feature>
<gene>
    <name evidence="3" type="ORF">IAA64_01340</name>
</gene>
<dbReference type="PANTHER" id="PTHR43377">
    <property type="entry name" value="BILIVERDIN REDUCTASE A"/>
    <property type="match status" value="1"/>
</dbReference>
<feature type="domain" description="Gfo/Idh/MocA-like oxidoreductase N-terminal" evidence="1">
    <location>
        <begin position="17"/>
        <end position="120"/>
    </location>
</feature>
<name>A0A9D1P5A9_9FIRM</name>
<dbReference type="Pfam" id="PF22725">
    <property type="entry name" value="GFO_IDH_MocA_C3"/>
    <property type="match status" value="1"/>
</dbReference>
<dbReference type="SUPFAM" id="SSF55347">
    <property type="entry name" value="Glyceraldehyde-3-phosphate dehydrogenase-like, C-terminal domain"/>
    <property type="match status" value="1"/>
</dbReference>
<evidence type="ECO:0000259" key="2">
    <source>
        <dbReference type="Pfam" id="PF22725"/>
    </source>
</evidence>
<dbReference type="Gene3D" id="3.30.360.10">
    <property type="entry name" value="Dihydrodipicolinate Reductase, domain 2"/>
    <property type="match status" value="1"/>
</dbReference>